<sequence length="120" mass="12863">MERGTKKASHPHHPHHVVPKHESGYTDEAAEECHDLIDRAEEDAHLHDPDSMYSTTDKPEHVHRMMKGGDKGGLEGSGSTGGSSTGGGGATQKMQETGKNVSSKVGETMGQVKEKMGMDK</sequence>
<feature type="compositionally biased region" description="Basic residues" evidence="1">
    <location>
        <begin position="1"/>
        <end position="18"/>
    </location>
</feature>
<dbReference type="AlphaFoldDB" id="A0AAN6VCL6"/>
<evidence type="ECO:0000313" key="3">
    <source>
        <dbReference type="Proteomes" id="UP001302745"/>
    </source>
</evidence>
<accession>A0AAN6VCL6</accession>
<dbReference type="Proteomes" id="UP001302745">
    <property type="component" value="Unassembled WGS sequence"/>
</dbReference>
<dbReference type="EMBL" id="MU857231">
    <property type="protein sequence ID" value="KAK4148934.1"/>
    <property type="molecule type" value="Genomic_DNA"/>
</dbReference>
<protein>
    <submittedName>
        <fullName evidence="2">Uncharacterized protein</fullName>
    </submittedName>
</protein>
<reference evidence="2" key="2">
    <citation type="submission" date="2023-05" db="EMBL/GenBank/DDBJ databases">
        <authorList>
            <consortium name="Lawrence Berkeley National Laboratory"/>
            <person name="Steindorff A."/>
            <person name="Hensen N."/>
            <person name="Bonometti L."/>
            <person name="Westerberg I."/>
            <person name="Brannstrom I.O."/>
            <person name="Guillou S."/>
            <person name="Cros-Aarteil S."/>
            <person name="Calhoun S."/>
            <person name="Haridas S."/>
            <person name="Kuo A."/>
            <person name="Mondo S."/>
            <person name="Pangilinan J."/>
            <person name="Riley R."/>
            <person name="Labutti K."/>
            <person name="Andreopoulos B."/>
            <person name="Lipzen A."/>
            <person name="Chen C."/>
            <person name="Yanf M."/>
            <person name="Daum C."/>
            <person name="Ng V."/>
            <person name="Clum A."/>
            <person name="Ohm R."/>
            <person name="Martin F."/>
            <person name="Silar P."/>
            <person name="Natvig D."/>
            <person name="Lalanne C."/>
            <person name="Gautier V."/>
            <person name="Ament-Velasquez S.L."/>
            <person name="Kruys A."/>
            <person name="Hutchinson M.I."/>
            <person name="Powell A.J."/>
            <person name="Barry K."/>
            <person name="Miller A.N."/>
            <person name="Grigoriev I.V."/>
            <person name="Debuchy R."/>
            <person name="Gladieux P."/>
            <person name="Thoren M.H."/>
            <person name="Johannesson H."/>
        </authorList>
    </citation>
    <scope>NUCLEOTIDE SEQUENCE</scope>
    <source>
        <strain evidence="2">CBS 538.74</strain>
    </source>
</reference>
<feature type="region of interest" description="Disordered" evidence="1">
    <location>
        <begin position="1"/>
        <end position="120"/>
    </location>
</feature>
<organism evidence="2 3">
    <name type="scientific">Chaetomidium leptoderma</name>
    <dbReference type="NCBI Taxonomy" id="669021"/>
    <lineage>
        <taxon>Eukaryota</taxon>
        <taxon>Fungi</taxon>
        <taxon>Dikarya</taxon>
        <taxon>Ascomycota</taxon>
        <taxon>Pezizomycotina</taxon>
        <taxon>Sordariomycetes</taxon>
        <taxon>Sordariomycetidae</taxon>
        <taxon>Sordariales</taxon>
        <taxon>Chaetomiaceae</taxon>
        <taxon>Chaetomidium</taxon>
    </lineage>
</organism>
<evidence type="ECO:0000256" key="1">
    <source>
        <dbReference type="SAM" id="MobiDB-lite"/>
    </source>
</evidence>
<feature type="compositionally biased region" description="Gly residues" evidence="1">
    <location>
        <begin position="74"/>
        <end position="90"/>
    </location>
</feature>
<evidence type="ECO:0000313" key="2">
    <source>
        <dbReference type="EMBL" id="KAK4148934.1"/>
    </source>
</evidence>
<reference evidence="2" key="1">
    <citation type="journal article" date="2023" name="Mol. Phylogenet. Evol.">
        <title>Genome-scale phylogeny and comparative genomics of the fungal order Sordariales.</title>
        <authorList>
            <person name="Hensen N."/>
            <person name="Bonometti L."/>
            <person name="Westerberg I."/>
            <person name="Brannstrom I.O."/>
            <person name="Guillou S."/>
            <person name="Cros-Aarteil S."/>
            <person name="Calhoun S."/>
            <person name="Haridas S."/>
            <person name="Kuo A."/>
            <person name="Mondo S."/>
            <person name="Pangilinan J."/>
            <person name="Riley R."/>
            <person name="LaButti K."/>
            <person name="Andreopoulos B."/>
            <person name="Lipzen A."/>
            <person name="Chen C."/>
            <person name="Yan M."/>
            <person name="Daum C."/>
            <person name="Ng V."/>
            <person name="Clum A."/>
            <person name="Steindorff A."/>
            <person name="Ohm R.A."/>
            <person name="Martin F."/>
            <person name="Silar P."/>
            <person name="Natvig D.O."/>
            <person name="Lalanne C."/>
            <person name="Gautier V."/>
            <person name="Ament-Velasquez S.L."/>
            <person name="Kruys A."/>
            <person name="Hutchinson M.I."/>
            <person name="Powell A.J."/>
            <person name="Barry K."/>
            <person name="Miller A.N."/>
            <person name="Grigoriev I.V."/>
            <person name="Debuchy R."/>
            <person name="Gladieux P."/>
            <person name="Hiltunen Thoren M."/>
            <person name="Johannesson H."/>
        </authorList>
    </citation>
    <scope>NUCLEOTIDE SEQUENCE</scope>
    <source>
        <strain evidence="2">CBS 538.74</strain>
    </source>
</reference>
<gene>
    <name evidence="2" type="ORF">C8A00DRAFT_38484</name>
</gene>
<comment type="caution">
    <text evidence="2">The sequence shown here is derived from an EMBL/GenBank/DDBJ whole genome shotgun (WGS) entry which is preliminary data.</text>
</comment>
<feature type="compositionally biased region" description="Basic and acidic residues" evidence="1">
    <location>
        <begin position="57"/>
        <end position="73"/>
    </location>
</feature>
<name>A0AAN6VCL6_9PEZI</name>
<feature type="compositionally biased region" description="Basic and acidic residues" evidence="1">
    <location>
        <begin position="31"/>
        <end position="50"/>
    </location>
</feature>
<keyword evidence="3" id="KW-1185">Reference proteome</keyword>
<feature type="compositionally biased region" description="Polar residues" evidence="1">
    <location>
        <begin position="92"/>
        <end position="105"/>
    </location>
</feature>
<proteinExistence type="predicted"/>